<dbReference type="InterPro" id="IPR011711">
    <property type="entry name" value="GntR_C"/>
</dbReference>
<evidence type="ECO:0000313" key="5">
    <source>
        <dbReference type="EMBL" id="NYE08019.1"/>
    </source>
</evidence>
<keyword evidence="3" id="KW-0804">Transcription</keyword>
<dbReference type="Gene3D" id="1.10.10.10">
    <property type="entry name" value="Winged helix-like DNA-binding domain superfamily/Winged helix DNA-binding domain"/>
    <property type="match status" value="1"/>
</dbReference>
<evidence type="ECO:0000259" key="4">
    <source>
        <dbReference type="PROSITE" id="PS50949"/>
    </source>
</evidence>
<dbReference type="SMART" id="SM00895">
    <property type="entry name" value="FCD"/>
    <property type="match status" value="1"/>
</dbReference>
<dbReference type="EMBL" id="JACCBX010000011">
    <property type="protein sequence ID" value="NYE08019.1"/>
    <property type="molecule type" value="Genomic_DNA"/>
</dbReference>
<evidence type="ECO:0000256" key="3">
    <source>
        <dbReference type="ARBA" id="ARBA00023163"/>
    </source>
</evidence>
<keyword evidence="1" id="KW-0805">Transcription regulation</keyword>
<dbReference type="GO" id="GO:0003700">
    <property type="term" value="F:DNA-binding transcription factor activity"/>
    <property type="evidence" value="ECO:0007669"/>
    <property type="project" value="InterPro"/>
</dbReference>
<dbReference type="AlphaFoldDB" id="A0A852TIK0"/>
<comment type="caution">
    <text evidence="5">The sequence shown here is derived from an EMBL/GenBank/DDBJ whole genome shotgun (WGS) entry which is preliminary data.</text>
</comment>
<organism evidence="5 6">
    <name type="scientific">Neobacillus niacini</name>
    <dbReference type="NCBI Taxonomy" id="86668"/>
    <lineage>
        <taxon>Bacteria</taxon>
        <taxon>Bacillati</taxon>
        <taxon>Bacillota</taxon>
        <taxon>Bacilli</taxon>
        <taxon>Bacillales</taxon>
        <taxon>Bacillaceae</taxon>
        <taxon>Neobacillus</taxon>
    </lineage>
</organism>
<dbReference type="Proteomes" id="UP000548423">
    <property type="component" value="Unassembled WGS sequence"/>
</dbReference>
<dbReference type="Pfam" id="PF07729">
    <property type="entry name" value="FCD"/>
    <property type="match status" value="1"/>
</dbReference>
<dbReference type="PROSITE" id="PS50949">
    <property type="entry name" value="HTH_GNTR"/>
    <property type="match status" value="1"/>
</dbReference>
<dbReference type="SUPFAM" id="SSF48008">
    <property type="entry name" value="GntR ligand-binding domain-like"/>
    <property type="match status" value="1"/>
</dbReference>
<dbReference type="SMART" id="SM00345">
    <property type="entry name" value="HTH_GNTR"/>
    <property type="match status" value="1"/>
</dbReference>
<protein>
    <submittedName>
        <fullName evidence="5">DNA-binding GntR family transcriptional regulator</fullName>
    </submittedName>
</protein>
<dbReference type="PANTHER" id="PTHR43537">
    <property type="entry name" value="TRANSCRIPTIONAL REGULATOR, GNTR FAMILY"/>
    <property type="match status" value="1"/>
</dbReference>
<evidence type="ECO:0000256" key="1">
    <source>
        <dbReference type="ARBA" id="ARBA00023015"/>
    </source>
</evidence>
<evidence type="ECO:0000256" key="2">
    <source>
        <dbReference type="ARBA" id="ARBA00023125"/>
    </source>
</evidence>
<name>A0A852TIK0_9BACI</name>
<accession>A0A852TIK0</accession>
<sequence length="219" mass="25602">MKIDQAYRYIKRQIIDGVWVPDTAINVNEVSEHLNISRTPIHKAMTKLSEEGFLSIIPQVGVFVKRPEMEEVMERLLVCANLDALMTEHAIKNLNDEELSQMYTILTKMDNLEISEEEYSLLNIEFHRIIYLAAKLPYTFTLANQLWDYLNYVGNPAMLFSIDRRKQSQAEHWMIYFSLKDRDAKLAKKLMEKHLTRIADNVSEKYQKMGLAQEVGNEI</sequence>
<dbReference type="CDD" id="cd07377">
    <property type="entry name" value="WHTH_GntR"/>
    <property type="match status" value="1"/>
</dbReference>
<evidence type="ECO:0000313" key="6">
    <source>
        <dbReference type="Proteomes" id="UP000548423"/>
    </source>
</evidence>
<dbReference type="InterPro" id="IPR000524">
    <property type="entry name" value="Tscrpt_reg_HTH_GntR"/>
</dbReference>
<keyword evidence="2 5" id="KW-0238">DNA-binding</keyword>
<dbReference type="SUPFAM" id="SSF46785">
    <property type="entry name" value="Winged helix' DNA-binding domain"/>
    <property type="match status" value="1"/>
</dbReference>
<reference evidence="6" key="2">
    <citation type="submission" date="2020-08" db="EMBL/GenBank/DDBJ databases">
        <title>The Agave Microbiome: Exploring the role of microbial communities in plant adaptations to desert environments.</title>
        <authorList>
            <person name="Partida-Martinez L.P."/>
        </authorList>
    </citation>
    <scope>NUCLEOTIDE SEQUENCE [LARGE SCALE GENOMIC DNA]</scope>
    <source>
        <strain evidence="6">AT2.8</strain>
    </source>
</reference>
<dbReference type="Gene3D" id="1.20.120.530">
    <property type="entry name" value="GntR ligand-binding domain-like"/>
    <property type="match status" value="1"/>
</dbReference>
<dbReference type="InterPro" id="IPR036390">
    <property type="entry name" value="WH_DNA-bd_sf"/>
</dbReference>
<reference evidence="6" key="1">
    <citation type="submission" date="2020-07" db="EMBL/GenBank/DDBJ databases">
        <authorList>
            <person name="Partida-Martinez L."/>
            <person name="Huntemann M."/>
            <person name="Clum A."/>
            <person name="Wang J."/>
            <person name="Palaniappan K."/>
            <person name="Ritter S."/>
            <person name="Chen I.-M."/>
            <person name="Stamatis D."/>
            <person name="Reddy T."/>
            <person name="O'Malley R."/>
            <person name="Daum C."/>
            <person name="Shapiro N."/>
            <person name="Ivanova N."/>
            <person name="Kyrpides N."/>
            <person name="Woyke T."/>
        </authorList>
    </citation>
    <scope>NUCLEOTIDE SEQUENCE [LARGE SCALE GENOMIC DNA]</scope>
    <source>
        <strain evidence="6">AT2.8</strain>
    </source>
</reference>
<dbReference type="InterPro" id="IPR036388">
    <property type="entry name" value="WH-like_DNA-bd_sf"/>
</dbReference>
<dbReference type="Pfam" id="PF00392">
    <property type="entry name" value="GntR"/>
    <property type="match status" value="1"/>
</dbReference>
<gene>
    <name evidence="5" type="ORF">F4694_004860</name>
</gene>
<dbReference type="PANTHER" id="PTHR43537:SF5">
    <property type="entry name" value="UXU OPERON TRANSCRIPTIONAL REGULATOR"/>
    <property type="match status" value="1"/>
</dbReference>
<proteinExistence type="predicted"/>
<dbReference type="GO" id="GO:0003677">
    <property type="term" value="F:DNA binding"/>
    <property type="evidence" value="ECO:0007669"/>
    <property type="project" value="UniProtKB-KW"/>
</dbReference>
<dbReference type="InterPro" id="IPR008920">
    <property type="entry name" value="TF_FadR/GntR_C"/>
</dbReference>
<feature type="domain" description="HTH gntR-type" evidence="4">
    <location>
        <begin position="1"/>
        <end position="67"/>
    </location>
</feature>